<evidence type="ECO:0000256" key="8">
    <source>
        <dbReference type="ARBA" id="ARBA00023139"/>
    </source>
</evidence>
<dbReference type="PANTHER" id="PTHR47360:SF3">
    <property type="entry name" value="MUREIN DD-ENDOPEPTIDASE MEPS_MUREIN LD-CARBOXYPEPTIDASE"/>
    <property type="match status" value="1"/>
</dbReference>
<evidence type="ECO:0000256" key="7">
    <source>
        <dbReference type="ARBA" id="ARBA00023136"/>
    </source>
</evidence>
<keyword evidence="8" id="KW-0564">Palmitate</keyword>
<dbReference type="Gene3D" id="3.90.1720.10">
    <property type="entry name" value="endopeptidase domain like (from Nostoc punctiforme)"/>
    <property type="match status" value="1"/>
</dbReference>
<evidence type="ECO:0000256" key="6">
    <source>
        <dbReference type="ARBA" id="ARBA00022807"/>
    </source>
</evidence>
<evidence type="ECO:0000256" key="1">
    <source>
        <dbReference type="ARBA" id="ARBA00004635"/>
    </source>
</evidence>
<evidence type="ECO:0000256" key="4">
    <source>
        <dbReference type="ARBA" id="ARBA00022729"/>
    </source>
</evidence>
<keyword evidence="10" id="KW-1133">Transmembrane helix</keyword>
<keyword evidence="4" id="KW-0732">Signal</keyword>
<dbReference type="RefSeq" id="WP_101627106.1">
    <property type="nucleotide sequence ID" value="NZ_NJPO01000165.1"/>
</dbReference>
<dbReference type="InterPro" id="IPR038765">
    <property type="entry name" value="Papain-like_cys_pep_sf"/>
</dbReference>
<evidence type="ECO:0000256" key="3">
    <source>
        <dbReference type="ARBA" id="ARBA00022670"/>
    </source>
</evidence>
<dbReference type="GO" id="GO:0008234">
    <property type="term" value="F:cysteine-type peptidase activity"/>
    <property type="evidence" value="ECO:0007669"/>
    <property type="project" value="UniProtKB-KW"/>
</dbReference>
<organism evidence="12 13">
    <name type="scientific">Candidatus Palibaumannia cicadellinicola</name>
    <dbReference type="NCBI Taxonomy" id="186490"/>
    <lineage>
        <taxon>Bacteria</taxon>
        <taxon>Pseudomonadati</taxon>
        <taxon>Pseudomonadota</taxon>
        <taxon>Gammaproteobacteria</taxon>
        <taxon>Candidatus Palibaumannia</taxon>
    </lineage>
</organism>
<dbReference type="AlphaFoldDB" id="A0A2N4XW83"/>
<dbReference type="GO" id="GO:0006508">
    <property type="term" value="P:proteolysis"/>
    <property type="evidence" value="ECO:0007669"/>
    <property type="project" value="UniProtKB-KW"/>
</dbReference>
<dbReference type="OrthoDB" id="9807055at2"/>
<name>A0A2N4XW83_9GAMM</name>
<evidence type="ECO:0000313" key="13">
    <source>
        <dbReference type="Proteomes" id="UP000234253"/>
    </source>
</evidence>
<keyword evidence="10" id="KW-0812">Transmembrane</keyword>
<keyword evidence="3" id="KW-0645">Protease</keyword>
<dbReference type="Pfam" id="PF00877">
    <property type="entry name" value="NLPC_P60"/>
    <property type="match status" value="1"/>
</dbReference>
<keyword evidence="5" id="KW-0378">Hydrolase</keyword>
<sequence length="192" mass="22098">MRKYQYIFISMLQVIFTIAIAVFCSGYSNYYHSKRTMNAVSNSTNWFLQASQNQFTFEEMISHLQIKSKILNQYAKWKGVRYRLGGISKEGIDCSAFVQKTFRDQFSLKLPRSTINQKNLGSKIYRTHLLPGDLVLFNVNSRLTGSHIGIYLGNDLFVHASTSSGVMISNLNDGYWKACYYEARRILKNIAL</sequence>
<dbReference type="PROSITE" id="PS51935">
    <property type="entry name" value="NLPC_P60"/>
    <property type="match status" value="1"/>
</dbReference>
<evidence type="ECO:0000259" key="11">
    <source>
        <dbReference type="PROSITE" id="PS51935"/>
    </source>
</evidence>
<evidence type="ECO:0000256" key="10">
    <source>
        <dbReference type="SAM" id="Phobius"/>
    </source>
</evidence>
<keyword evidence="12" id="KW-0121">Carboxypeptidase</keyword>
<evidence type="ECO:0000313" key="12">
    <source>
        <dbReference type="EMBL" id="PLK58218.1"/>
    </source>
</evidence>
<proteinExistence type="inferred from homology"/>
<evidence type="ECO:0000256" key="2">
    <source>
        <dbReference type="ARBA" id="ARBA00007074"/>
    </source>
</evidence>
<protein>
    <submittedName>
        <fullName evidence="12">Bifunctional murein DD-endopeptidase/murein LD-carboxypeptidase</fullName>
    </submittedName>
</protein>
<reference evidence="12 13" key="1">
    <citation type="submission" date="2017-06" db="EMBL/GenBank/DDBJ databases">
        <title>Metabolic interaction between xylem feeders and their symbionts.</title>
        <authorList>
            <person name="Chouaia B."/>
        </authorList>
    </citation>
    <scope>NUCLEOTIDE SEQUENCE [LARGE SCALE GENOMIC DNA]</scope>
    <source>
        <strain evidence="12 13">Gra</strain>
    </source>
</reference>
<keyword evidence="7 10" id="KW-0472">Membrane</keyword>
<dbReference type="PANTHER" id="PTHR47360">
    <property type="entry name" value="MUREIN DD-ENDOPEPTIDASE MEPS/MUREIN LD-CARBOXYPEPTIDASE"/>
    <property type="match status" value="1"/>
</dbReference>
<feature type="transmembrane region" description="Helical" evidence="10">
    <location>
        <begin position="6"/>
        <end position="27"/>
    </location>
</feature>
<dbReference type="EMBL" id="NJPO01000165">
    <property type="protein sequence ID" value="PLK58218.1"/>
    <property type="molecule type" value="Genomic_DNA"/>
</dbReference>
<feature type="domain" description="NlpC/P60" evidence="11">
    <location>
        <begin position="64"/>
        <end position="187"/>
    </location>
</feature>
<dbReference type="SUPFAM" id="SSF54001">
    <property type="entry name" value="Cysteine proteinases"/>
    <property type="match status" value="1"/>
</dbReference>
<comment type="subcellular location">
    <subcellularLocation>
        <location evidence="1">Membrane</location>
        <topology evidence="1">Lipid-anchor</topology>
    </subcellularLocation>
</comment>
<dbReference type="NCBIfam" id="NF008096">
    <property type="entry name" value="PRK10838.1"/>
    <property type="match status" value="1"/>
</dbReference>
<keyword evidence="9" id="KW-0449">Lipoprotein</keyword>
<dbReference type="GO" id="GO:0004180">
    <property type="term" value="F:carboxypeptidase activity"/>
    <property type="evidence" value="ECO:0007669"/>
    <property type="project" value="UniProtKB-KW"/>
</dbReference>
<evidence type="ECO:0000256" key="9">
    <source>
        <dbReference type="ARBA" id="ARBA00023288"/>
    </source>
</evidence>
<gene>
    <name evidence="12" type="ORF">CEX73_03030</name>
</gene>
<keyword evidence="6" id="KW-0788">Thiol protease</keyword>
<comment type="similarity">
    <text evidence="2">Belongs to the peptidase C40 family.</text>
</comment>
<dbReference type="GO" id="GO:0016020">
    <property type="term" value="C:membrane"/>
    <property type="evidence" value="ECO:0007669"/>
    <property type="project" value="UniProtKB-SubCell"/>
</dbReference>
<dbReference type="InterPro" id="IPR052062">
    <property type="entry name" value="Murein_DD/LD_carboxypeptidase"/>
</dbReference>
<comment type="caution">
    <text evidence="12">The sequence shown here is derived from an EMBL/GenBank/DDBJ whole genome shotgun (WGS) entry which is preliminary data.</text>
</comment>
<dbReference type="InterPro" id="IPR000064">
    <property type="entry name" value="NLP_P60_dom"/>
</dbReference>
<dbReference type="Proteomes" id="UP000234253">
    <property type="component" value="Unassembled WGS sequence"/>
</dbReference>
<accession>A0A2N4XW83</accession>
<evidence type="ECO:0000256" key="5">
    <source>
        <dbReference type="ARBA" id="ARBA00022801"/>
    </source>
</evidence>